<gene>
    <name evidence="7" type="ORF">ISN45_At03g035680</name>
</gene>
<evidence type="ECO:0000313" key="7">
    <source>
        <dbReference type="EMBL" id="KAG7627247.1"/>
    </source>
</evidence>
<dbReference type="PROSITE" id="PS50158">
    <property type="entry name" value="ZF_CCHC"/>
    <property type="match status" value="1"/>
</dbReference>
<accession>A0A8T2ETG5</accession>
<dbReference type="AlphaFoldDB" id="A0A8T2ETG5"/>
<dbReference type="InterPro" id="IPR040390">
    <property type="entry name" value="TIFY/JAZ"/>
</dbReference>
<dbReference type="Proteomes" id="UP000694240">
    <property type="component" value="Chromosome 3"/>
</dbReference>
<dbReference type="EMBL" id="JAEFBK010000003">
    <property type="protein sequence ID" value="KAG7627247.1"/>
    <property type="molecule type" value="Genomic_DNA"/>
</dbReference>
<dbReference type="InterPro" id="IPR001878">
    <property type="entry name" value="Znf_CCHC"/>
</dbReference>
<keyword evidence="3" id="KW-1184">Jasmonic acid signaling pathway</keyword>
<keyword evidence="2" id="KW-0863">Zinc-finger</keyword>
<dbReference type="GO" id="GO:0003676">
    <property type="term" value="F:nucleic acid binding"/>
    <property type="evidence" value="ECO:0007669"/>
    <property type="project" value="InterPro"/>
</dbReference>
<dbReference type="InterPro" id="IPR010399">
    <property type="entry name" value="Tify_dom"/>
</dbReference>
<dbReference type="PANTHER" id="PTHR33077:SF61">
    <property type="entry name" value="PROTEIN TIFY 3A-RELATED"/>
    <property type="match status" value="1"/>
</dbReference>
<evidence type="ECO:0000256" key="2">
    <source>
        <dbReference type="PROSITE-ProRule" id="PRU00047"/>
    </source>
</evidence>
<sequence>MMGNLPSSPVTQIALFQSGSGSTPPPSEASPSADLNPLIHAISVEALSSSSKLHVSKKVPSPDLTKVSEISSNKVIVIDLDNALATRIDPLPLSAPFPTKVLSYAEMAKPTKVEDPWALKFKASLSNLKQMEFLTFLEDGTPVVVAPPSVMLKTTTLWKDHLVAQFHGLCPSSNRIFNDLNLIWGRFGNITVGPISETTALIFIPAPLTQQWVIDVGFWHAGNCSCTVYPWSPDGPLELEELHTAPTWAVLRNVPPQLYSLDGIIVIASGIGEPLHTEKSKLDPVNIGFTKVKVIIKLDALLPTTVIVKDCQGNVACIVVEYPRPPPKCLNCGRYGHLLSRCPKPLMKKNLFRRFLPLVQKRRSRSKKRFTSTPPRLIVNGVVKKGKKILEGPFECVKNERPIPPKGSGTERMVLCSPASDLAADSLFRQEHMARKKWDFFAVALESFYRQKSRIRWLKEGDANTRFFRRAFLAHQARNLIKQLRGDNDILVVNVDQVKDMIVAYYSHLLGSENDSTIPLSIKVIKVLHPFGCDESLATLLSAIPTDEEIIGEENQFPIKRRRQILFTERLMAEVNGDFPVPSFVDGTGSVSAGLDLLVERSIHEARSTEPVASSQLTIIFGGSCRVFDGVPAQKVQEIIRIASAAKETKNVTGINPALNRALSFSTVADLPIARRRSLQRFLEKRRDRSTKPDGSMILPSQLTIIFGGSFSVFDGIPAEKVQEILHIAAAAKATETINLTSINPALKRAISFSNASTVACVSTADVPIARRRSLQRFFEKRRHRFVHTKPYSATTSEADKNETSPIVT</sequence>
<evidence type="ECO:0000259" key="6">
    <source>
        <dbReference type="PROSITE" id="PS51320"/>
    </source>
</evidence>
<evidence type="ECO:0000259" key="5">
    <source>
        <dbReference type="PROSITE" id="PS50158"/>
    </source>
</evidence>
<dbReference type="InterPro" id="IPR018467">
    <property type="entry name" value="CCT_CS"/>
</dbReference>
<dbReference type="PROSITE" id="PS51320">
    <property type="entry name" value="TIFY"/>
    <property type="match status" value="2"/>
</dbReference>
<comment type="similarity">
    <text evidence="1 3">Belongs to the TIFY/JAZ family.</text>
</comment>
<organism evidence="7 8">
    <name type="scientific">Arabidopsis thaliana x Arabidopsis arenosa</name>
    <dbReference type="NCBI Taxonomy" id="1240361"/>
    <lineage>
        <taxon>Eukaryota</taxon>
        <taxon>Viridiplantae</taxon>
        <taxon>Streptophyta</taxon>
        <taxon>Embryophyta</taxon>
        <taxon>Tracheophyta</taxon>
        <taxon>Spermatophyta</taxon>
        <taxon>Magnoliopsida</taxon>
        <taxon>eudicotyledons</taxon>
        <taxon>Gunneridae</taxon>
        <taxon>Pentapetalae</taxon>
        <taxon>rosids</taxon>
        <taxon>malvids</taxon>
        <taxon>Brassicales</taxon>
        <taxon>Brassicaceae</taxon>
        <taxon>Camelineae</taxon>
        <taxon>Arabidopsis</taxon>
    </lineage>
</organism>
<feature type="domain" description="Tify" evidence="6">
    <location>
        <begin position="610"/>
        <end position="645"/>
    </location>
</feature>
<dbReference type="SMART" id="SM00979">
    <property type="entry name" value="TIFY"/>
    <property type="match status" value="2"/>
</dbReference>
<dbReference type="Pfam" id="PF06200">
    <property type="entry name" value="tify"/>
    <property type="match status" value="2"/>
</dbReference>
<protein>
    <recommendedName>
        <fullName evidence="3">Protein TIFY</fullName>
    </recommendedName>
    <alternativeName>
        <fullName evidence="3">Jasmonate ZIM domain-containing protein</fullName>
    </alternativeName>
</protein>
<keyword evidence="2" id="KW-0479">Metal-binding</keyword>
<feature type="region of interest" description="Disordered" evidence="4">
    <location>
        <begin position="790"/>
        <end position="809"/>
    </location>
</feature>
<name>A0A8T2ETG5_9BRAS</name>
<comment type="subcellular location">
    <subcellularLocation>
        <location evidence="3">Nucleus</location>
    </subcellularLocation>
</comment>
<dbReference type="GO" id="GO:0009611">
    <property type="term" value="P:response to wounding"/>
    <property type="evidence" value="ECO:0007669"/>
    <property type="project" value="UniProtKB-UniRule"/>
</dbReference>
<evidence type="ECO:0000256" key="4">
    <source>
        <dbReference type="SAM" id="MobiDB-lite"/>
    </source>
</evidence>
<dbReference type="Pfam" id="PF09425">
    <property type="entry name" value="Jas_motif"/>
    <property type="match status" value="2"/>
</dbReference>
<dbReference type="PANTHER" id="PTHR33077">
    <property type="entry name" value="PROTEIN TIFY 4A-RELATED-RELATED"/>
    <property type="match status" value="1"/>
</dbReference>
<feature type="domain" description="CCHC-type" evidence="5">
    <location>
        <begin position="328"/>
        <end position="344"/>
    </location>
</feature>
<proteinExistence type="inferred from homology"/>
<comment type="function">
    <text evidence="3">Repressor of jasmonate responses.</text>
</comment>
<feature type="region of interest" description="Disordered" evidence="4">
    <location>
        <begin position="15"/>
        <end position="34"/>
    </location>
</feature>
<evidence type="ECO:0000313" key="8">
    <source>
        <dbReference type="Proteomes" id="UP000694240"/>
    </source>
</evidence>
<comment type="caution">
    <text evidence="7">The sequence shown here is derived from an EMBL/GenBank/DDBJ whole genome shotgun (WGS) entry which is preliminary data.</text>
</comment>
<dbReference type="GO" id="GO:0031347">
    <property type="term" value="P:regulation of defense response"/>
    <property type="evidence" value="ECO:0007669"/>
    <property type="project" value="UniProtKB-UniRule"/>
</dbReference>
<keyword evidence="3" id="KW-0539">Nucleus</keyword>
<feature type="domain" description="Tify" evidence="6">
    <location>
        <begin position="696"/>
        <end position="731"/>
    </location>
</feature>
<evidence type="ECO:0000256" key="3">
    <source>
        <dbReference type="RuleBase" id="RU369065"/>
    </source>
</evidence>
<dbReference type="Pfam" id="PF14111">
    <property type="entry name" value="DUF4283"/>
    <property type="match status" value="1"/>
</dbReference>
<dbReference type="GO" id="GO:0008270">
    <property type="term" value="F:zinc ion binding"/>
    <property type="evidence" value="ECO:0007669"/>
    <property type="project" value="UniProtKB-KW"/>
</dbReference>
<comment type="domain">
    <text evidence="3">The jas domain is required for interaction with COI1.</text>
</comment>
<evidence type="ECO:0000256" key="1">
    <source>
        <dbReference type="ARBA" id="ARBA00008614"/>
    </source>
</evidence>
<keyword evidence="2" id="KW-0862">Zinc</keyword>
<dbReference type="GO" id="GO:2000022">
    <property type="term" value="P:regulation of jasmonic acid mediated signaling pathway"/>
    <property type="evidence" value="ECO:0007669"/>
    <property type="project" value="UniProtKB-UniRule"/>
</dbReference>
<keyword evidence="8" id="KW-1185">Reference proteome</keyword>
<reference evidence="7 8" key="1">
    <citation type="submission" date="2020-12" db="EMBL/GenBank/DDBJ databases">
        <title>Concerted genomic and epigenomic changes stabilize Arabidopsis allopolyploids.</title>
        <authorList>
            <person name="Chen Z."/>
        </authorList>
    </citation>
    <scope>NUCLEOTIDE SEQUENCE [LARGE SCALE GENOMIC DNA]</scope>
    <source>
        <strain evidence="7">Allo738</strain>
        <tissue evidence="7">Leaf</tissue>
    </source>
</reference>
<dbReference type="GO" id="GO:0005634">
    <property type="term" value="C:nucleus"/>
    <property type="evidence" value="ECO:0007669"/>
    <property type="project" value="UniProtKB-SubCell"/>
</dbReference>
<dbReference type="InterPro" id="IPR025558">
    <property type="entry name" value="DUF4283"/>
</dbReference>